<dbReference type="EMBL" id="ANJA01003602">
    <property type="protein sequence ID" value="ETO62399.1"/>
    <property type="molecule type" value="Genomic_DNA"/>
</dbReference>
<evidence type="ECO:0000313" key="4">
    <source>
        <dbReference type="Proteomes" id="UP000028582"/>
    </source>
</evidence>
<evidence type="ECO:0000256" key="2">
    <source>
        <dbReference type="SAM" id="MobiDB-lite"/>
    </source>
</evidence>
<feature type="region of interest" description="Disordered" evidence="2">
    <location>
        <begin position="36"/>
        <end position="86"/>
    </location>
</feature>
<protein>
    <submittedName>
        <fullName evidence="3">Uncharacterized protein</fullName>
    </submittedName>
</protein>
<dbReference type="AlphaFoldDB" id="A0A080Z6Y8"/>
<keyword evidence="1" id="KW-0175">Coiled coil</keyword>
<organism evidence="3 4">
    <name type="scientific">Phytophthora nicotianae P1976</name>
    <dbReference type="NCBI Taxonomy" id="1317066"/>
    <lineage>
        <taxon>Eukaryota</taxon>
        <taxon>Sar</taxon>
        <taxon>Stramenopiles</taxon>
        <taxon>Oomycota</taxon>
        <taxon>Peronosporomycetes</taxon>
        <taxon>Peronosporales</taxon>
        <taxon>Peronosporaceae</taxon>
        <taxon>Phytophthora</taxon>
    </lineage>
</organism>
<proteinExistence type="predicted"/>
<dbReference type="Proteomes" id="UP000028582">
    <property type="component" value="Unassembled WGS sequence"/>
</dbReference>
<feature type="compositionally biased region" description="Basic and acidic residues" evidence="2">
    <location>
        <begin position="133"/>
        <end position="154"/>
    </location>
</feature>
<reference evidence="3 4" key="1">
    <citation type="submission" date="2013-11" db="EMBL/GenBank/DDBJ databases">
        <title>The Genome Sequence of Phytophthora parasitica P1976.</title>
        <authorList>
            <consortium name="The Broad Institute Genomics Platform"/>
            <person name="Russ C."/>
            <person name="Tyler B."/>
            <person name="Panabieres F."/>
            <person name="Shan W."/>
            <person name="Tripathy S."/>
            <person name="Grunwald N."/>
            <person name="Machado M."/>
            <person name="Johnson C.S."/>
            <person name="Walker B."/>
            <person name="Young S."/>
            <person name="Zeng Q."/>
            <person name="Gargeya S."/>
            <person name="Fitzgerald M."/>
            <person name="Haas B."/>
            <person name="Abouelleil A."/>
            <person name="Allen A.W."/>
            <person name="Alvarado L."/>
            <person name="Arachchi H.M."/>
            <person name="Berlin A.M."/>
            <person name="Chapman S.B."/>
            <person name="Gainer-Dewar J."/>
            <person name="Goldberg J."/>
            <person name="Griggs A."/>
            <person name="Gujja S."/>
            <person name="Hansen M."/>
            <person name="Howarth C."/>
            <person name="Imamovic A."/>
            <person name="Ireland A."/>
            <person name="Larimer J."/>
            <person name="McCowan C."/>
            <person name="Murphy C."/>
            <person name="Pearson M."/>
            <person name="Poon T.W."/>
            <person name="Priest M."/>
            <person name="Roberts A."/>
            <person name="Saif S."/>
            <person name="Shea T."/>
            <person name="Sisk P."/>
            <person name="Sykes S."/>
            <person name="Wortman J."/>
            <person name="Nusbaum C."/>
            <person name="Birren B."/>
        </authorList>
    </citation>
    <scope>NUCLEOTIDE SEQUENCE [LARGE SCALE GENOMIC DNA]</scope>
    <source>
        <strain evidence="3 4">P1976</strain>
    </source>
</reference>
<name>A0A080Z6Y8_PHYNI</name>
<feature type="region of interest" description="Disordered" evidence="2">
    <location>
        <begin position="120"/>
        <end position="170"/>
    </location>
</feature>
<gene>
    <name evidence="3" type="ORF">F444_19695</name>
</gene>
<evidence type="ECO:0000256" key="1">
    <source>
        <dbReference type="SAM" id="Coils"/>
    </source>
</evidence>
<comment type="caution">
    <text evidence="3">The sequence shown here is derived from an EMBL/GenBank/DDBJ whole genome shotgun (WGS) entry which is preliminary data.</text>
</comment>
<feature type="coiled-coil region" evidence="1">
    <location>
        <begin position="180"/>
        <end position="207"/>
    </location>
</feature>
<accession>A0A080Z6Y8</accession>
<sequence length="538" mass="60424">MSVQHCAVPLGERARLFKLLGDEQATAALISSMREPMEASQVNRSTSPPLPSARSLFQRSPDVSADCQRPLPRLHPLPPRSPTLGDGGDKSLLVFVHPDRATAAGLQPIRAMSPRSVAVAGGETQEVEPPGKAVDRAVKDKKRTRDYDENRASSDDLTEGETPRCRKRSNSTCKARKPTYLVRKEEKDELTKQIDKLEAQLEYLKHTAAIRPECFERAVVRRTDHKYFEQEMHNHLLREAVRNQHFQLFSAQSALSELAYSIQQDQCPINTFIHLGCDIQQRRSVLESMKTQKLRDAKQLMDKRIQFLRDPAEQRRETAQFPTDSGSLCSVVFDVTPLDSGVEVKDIEHAYRAACAYSKRMGTMVPPYTGDDSGVVHSRLQVDTSPDLPTESNFVVFSELQVPNFGSQSEPSEERHSEPLGLLVIDSVDEDELHPFRPDEFLREDVNAVITISRGSRRNRSGTQSNDKRVPCLVMTRWVLLTLRPDQNGVASTNAMDFLLQTSINMGNDMLHAIQEAASSKCVNHKPWNITRCSEGSK</sequence>
<evidence type="ECO:0000313" key="3">
    <source>
        <dbReference type="EMBL" id="ETO62399.1"/>
    </source>
</evidence>
<dbReference type="OrthoDB" id="103937at2759"/>